<feature type="domain" description="Heterokaryon incompatibility" evidence="1">
    <location>
        <begin position="12"/>
        <end position="103"/>
    </location>
</feature>
<proteinExistence type="predicted"/>
<dbReference type="PANTHER" id="PTHR10622:SF12">
    <property type="entry name" value="HET DOMAIN-CONTAINING PROTEIN"/>
    <property type="match status" value="1"/>
</dbReference>
<evidence type="ECO:0000313" key="3">
    <source>
        <dbReference type="Proteomes" id="UP001301769"/>
    </source>
</evidence>
<feature type="non-terminal residue" evidence="2">
    <location>
        <position position="334"/>
    </location>
</feature>
<evidence type="ECO:0000259" key="1">
    <source>
        <dbReference type="Pfam" id="PF06985"/>
    </source>
</evidence>
<reference evidence="2" key="2">
    <citation type="submission" date="2023-05" db="EMBL/GenBank/DDBJ databases">
        <authorList>
            <consortium name="Lawrence Berkeley National Laboratory"/>
            <person name="Steindorff A."/>
            <person name="Hensen N."/>
            <person name="Bonometti L."/>
            <person name="Westerberg I."/>
            <person name="Brannstrom I.O."/>
            <person name="Guillou S."/>
            <person name="Cros-Aarteil S."/>
            <person name="Calhoun S."/>
            <person name="Haridas S."/>
            <person name="Kuo A."/>
            <person name="Mondo S."/>
            <person name="Pangilinan J."/>
            <person name="Riley R."/>
            <person name="Labutti K."/>
            <person name="Andreopoulos B."/>
            <person name="Lipzen A."/>
            <person name="Chen C."/>
            <person name="Yanf M."/>
            <person name="Daum C."/>
            <person name="Ng V."/>
            <person name="Clum A."/>
            <person name="Ohm R."/>
            <person name="Martin F."/>
            <person name="Silar P."/>
            <person name="Natvig D."/>
            <person name="Lalanne C."/>
            <person name="Gautier V."/>
            <person name="Ament-Velasquez S.L."/>
            <person name="Kruys A."/>
            <person name="Hutchinson M.I."/>
            <person name="Powell A.J."/>
            <person name="Barry K."/>
            <person name="Miller A.N."/>
            <person name="Grigoriev I.V."/>
            <person name="Debuchy R."/>
            <person name="Gladieux P."/>
            <person name="Thoren M.H."/>
            <person name="Johannesson H."/>
        </authorList>
    </citation>
    <scope>NUCLEOTIDE SEQUENCE</scope>
    <source>
        <strain evidence="2">PSN293</strain>
    </source>
</reference>
<feature type="non-terminal residue" evidence="2">
    <location>
        <position position="1"/>
    </location>
</feature>
<dbReference type="InterPro" id="IPR010730">
    <property type="entry name" value="HET"/>
</dbReference>
<protein>
    <submittedName>
        <fullName evidence="2">Heterokaryon incompatibility protein-domain-containing protein</fullName>
    </submittedName>
</protein>
<organism evidence="2 3">
    <name type="scientific">Rhypophila decipiens</name>
    <dbReference type="NCBI Taxonomy" id="261697"/>
    <lineage>
        <taxon>Eukaryota</taxon>
        <taxon>Fungi</taxon>
        <taxon>Dikarya</taxon>
        <taxon>Ascomycota</taxon>
        <taxon>Pezizomycotina</taxon>
        <taxon>Sordariomycetes</taxon>
        <taxon>Sordariomycetidae</taxon>
        <taxon>Sordariales</taxon>
        <taxon>Naviculisporaceae</taxon>
        <taxon>Rhypophila</taxon>
    </lineage>
</organism>
<dbReference type="Pfam" id="PF06985">
    <property type="entry name" value="HET"/>
    <property type="match status" value="1"/>
</dbReference>
<reference evidence="2" key="1">
    <citation type="journal article" date="2023" name="Mol. Phylogenet. Evol.">
        <title>Genome-scale phylogeny and comparative genomics of the fungal order Sordariales.</title>
        <authorList>
            <person name="Hensen N."/>
            <person name="Bonometti L."/>
            <person name="Westerberg I."/>
            <person name="Brannstrom I.O."/>
            <person name="Guillou S."/>
            <person name="Cros-Aarteil S."/>
            <person name="Calhoun S."/>
            <person name="Haridas S."/>
            <person name="Kuo A."/>
            <person name="Mondo S."/>
            <person name="Pangilinan J."/>
            <person name="Riley R."/>
            <person name="LaButti K."/>
            <person name="Andreopoulos B."/>
            <person name="Lipzen A."/>
            <person name="Chen C."/>
            <person name="Yan M."/>
            <person name="Daum C."/>
            <person name="Ng V."/>
            <person name="Clum A."/>
            <person name="Steindorff A."/>
            <person name="Ohm R.A."/>
            <person name="Martin F."/>
            <person name="Silar P."/>
            <person name="Natvig D.O."/>
            <person name="Lalanne C."/>
            <person name="Gautier V."/>
            <person name="Ament-Velasquez S.L."/>
            <person name="Kruys A."/>
            <person name="Hutchinson M.I."/>
            <person name="Powell A.J."/>
            <person name="Barry K."/>
            <person name="Miller A.N."/>
            <person name="Grigoriev I.V."/>
            <person name="Debuchy R."/>
            <person name="Gladieux P."/>
            <person name="Hiltunen Thoren M."/>
            <person name="Johannesson H."/>
        </authorList>
    </citation>
    <scope>NUCLEOTIDE SEQUENCE</scope>
    <source>
        <strain evidence="2">PSN293</strain>
    </source>
</reference>
<gene>
    <name evidence="2" type="ORF">QBC37DRAFT_258915</name>
</gene>
<comment type="caution">
    <text evidence="2">The sequence shown here is derived from an EMBL/GenBank/DDBJ whole genome shotgun (WGS) entry which is preliminary data.</text>
</comment>
<keyword evidence="3" id="KW-1185">Reference proteome</keyword>
<dbReference type="AlphaFoldDB" id="A0AAN6Y5U9"/>
<dbReference type="PANTHER" id="PTHR10622">
    <property type="entry name" value="HET DOMAIN-CONTAINING PROTEIN"/>
    <property type="match status" value="1"/>
</dbReference>
<dbReference type="EMBL" id="MU858168">
    <property type="protein sequence ID" value="KAK4210692.1"/>
    <property type="molecule type" value="Genomic_DNA"/>
</dbReference>
<name>A0AAN6Y5U9_9PEZI</name>
<sequence length="334" mass="38125">FIGDDNSNLPPFAILSHTWEDDEVSLQDLSDPTKKCINQRGFFKIKSTCNLAARHGFKYTWVDTCCIDKQASAELSEAINSMFYWYEKAAVCYVYLSDLTAAEDDANLESALRECRWFGRGWTLQELIAPANVRFYDRNWTYIGDKSTLSETISSITNIPVGLLRRERQLSDFSVACRMSWAAKRKTTRVEDMAYCLLGIFEVNMPLIYGEREKAFSRLQQQVLQATGDLSILAWTNQHPATREYSALLAECPSQFAWCSGIQIKPHMSASRGLRVTPLEIELRTGLMNRFDGSGQWFVLDLFSSVGDNSVGVALRRYRGSEYVRWRPDSLVLF</sequence>
<dbReference type="Proteomes" id="UP001301769">
    <property type="component" value="Unassembled WGS sequence"/>
</dbReference>
<accession>A0AAN6Y5U9</accession>
<evidence type="ECO:0000313" key="2">
    <source>
        <dbReference type="EMBL" id="KAK4210692.1"/>
    </source>
</evidence>